<dbReference type="InterPro" id="IPR008271">
    <property type="entry name" value="Ser/Thr_kinase_AS"/>
</dbReference>
<dbReference type="Pfam" id="PF00069">
    <property type="entry name" value="Pkinase"/>
    <property type="match status" value="1"/>
</dbReference>
<evidence type="ECO:0000313" key="2">
    <source>
        <dbReference type="EMBL" id="SDC02317.1"/>
    </source>
</evidence>
<sequence>MIVLEHIKANLSLEKIKSIGGEGRNSEVYIIKDPQLNALLVAKEIKKESLDVEEIKTYFLEAQLLNDASHPHVMPVRYAAEDEEKIYITMPYYEKGSINSLLNERMLTVREIIKYSLDFLSGLLFIHIKGMLHLDIKPTNIIINDSDRAIITDFGLSRYLNEYGLAEQGFGYNKHVSPQYFETSSRTIQDDIYQAGVTLYRMCNGNEEFERQFNNYCTDDGIDFPRLREGLFNEEFPNREMYLPHIPKKIRNIISKSMCADASQRYSNVLDMINDLSRIDEKLDWEYNYNTEENIRSWFLDTENNQYTLSLCENNGGYLTNGLKLFKKSGKTNRVSEWNNVYTSLEEAYKGIEKLLNKLKN</sequence>
<dbReference type="GO" id="GO:0005524">
    <property type="term" value="F:ATP binding"/>
    <property type="evidence" value="ECO:0007669"/>
    <property type="project" value="InterPro"/>
</dbReference>
<reference evidence="3" key="1">
    <citation type="submission" date="2016-10" db="EMBL/GenBank/DDBJ databases">
        <authorList>
            <person name="Varghese N."/>
        </authorList>
    </citation>
    <scope>NUCLEOTIDE SEQUENCE [LARGE SCALE GENOMIC DNA]</scope>
    <source>
        <strain evidence="3">KPR-7A</strain>
    </source>
</reference>
<accession>A0A1G6I702</accession>
<keyword evidence="2" id="KW-0418">Kinase</keyword>
<evidence type="ECO:0000259" key="1">
    <source>
        <dbReference type="PROSITE" id="PS50011"/>
    </source>
</evidence>
<name>A0A1G6I702_9BACI</name>
<gene>
    <name evidence="2" type="ORF">SAMN04487767_1018</name>
</gene>
<dbReference type="PANTHER" id="PTHR24361:SF613">
    <property type="entry name" value="NUCLEAR RECEPTOR-BINDING PROTEIN-RELATED"/>
    <property type="match status" value="1"/>
</dbReference>
<keyword evidence="2" id="KW-0808">Transferase</keyword>
<dbReference type="SMART" id="SM00220">
    <property type="entry name" value="S_TKc"/>
    <property type="match status" value="1"/>
</dbReference>
<dbReference type="RefSeq" id="WP_048566418.1">
    <property type="nucleotide sequence ID" value="NZ_FMZR01000001.1"/>
</dbReference>
<protein>
    <submittedName>
        <fullName evidence="2">Serine/threonine protein kinase</fullName>
    </submittedName>
</protein>
<dbReference type="Gene3D" id="1.10.510.10">
    <property type="entry name" value="Transferase(Phosphotransferase) domain 1"/>
    <property type="match status" value="1"/>
</dbReference>
<dbReference type="AlphaFoldDB" id="A0A1G6I702"/>
<dbReference type="InterPro" id="IPR000719">
    <property type="entry name" value="Prot_kinase_dom"/>
</dbReference>
<proteinExistence type="predicted"/>
<dbReference type="PROSITE" id="PS50011">
    <property type="entry name" value="PROTEIN_KINASE_DOM"/>
    <property type="match status" value="1"/>
</dbReference>
<dbReference type="EMBL" id="FMZR01000001">
    <property type="protein sequence ID" value="SDC02317.1"/>
    <property type="molecule type" value="Genomic_DNA"/>
</dbReference>
<dbReference type="InterPro" id="IPR053235">
    <property type="entry name" value="Ser_Thr_kinase"/>
</dbReference>
<feature type="domain" description="Protein kinase" evidence="1">
    <location>
        <begin position="14"/>
        <end position="283"/>
    </location>
</feature>
<dbReference type="PANTHER" id="PTHR24361">
    <property type="entry name" value="MITOGEN-ACTIVATED KINASE KINASE KINASE"/>
    <property type="match status" value="1"/>
</dbReference>
<dbReference type="Proteomes" id="UP000183507">
    <property type="component" value="Unassembled WGS sequence"/>
</dbReference>
<dbReference type="Gene3D" id="3.30.200.20">
    <property type="entry name" value="Phosphorylase Kinase, domain 1"/>
    <property type="match status" value="1"/>
</dbReference>
<dbReference type="InterPro" id="IPR011009">
    <property type="entry name" value="Kinase-like_dom_sf"/>
</dbReference>
<dbReference type="GO" id="GO:0005737">
    <property type="term" value="C:cytoplasm"/>
    <property type="evidence" value="ECO:0007669"/>
    <property type="project" value="TreeGrafter"/>
</dbReference>
<dbReference type="SUPFAM" id="SSF56112">
    <property type="entry name" value="Protein kinase-like (PK-like)"/>
    <property type="match status" value="1"/>
</dbReference>
<dbReference type="PROSITE" id="PS00108">
    <property type="entry name" value="PROTEIN_KINASE_ST"/>
    <property type="match status" value="1"/>
</dbReference>
<keyword evidence="2" id="KW-0723">Serine/threonine-protein kinase</keyword>
<dbReference type="CDD" id="cd14014">
    <property type="entry name" value="STKc_PknB_like"/>
    <property type="match status" value="1"/>
</dbReference>
<organism evidence="2 3">
    <name type="scientific">Bacillus wiedmannii</name>
    <dbReference type="NCBI Taxonomy" id="1890302"/>
    <lineage>
        <taxon>Bacteria</taxon>
        <taxon>Bacillati</taxon>
        <taxon>Bacillota</taxon>
        <taxon>Bacilli</taxon>
        <taxon>Bacillales</taxon>
        <taxon>Bacillaceae</taxon>
        <taxon>Bacillus</taxon>
        <taxon>Bacillus cereus group</taxon>
    </lineage>
</organism>
<evidence type="ECO:0000313" key="3">
    <source>
        <dbReference type="Proteomes" id="UP000183507"/>
    </source>
</evidence>
<dbReference type="GO" id="GO:0004674">
    <property type="term" value="F:protein serine/threonine kinase activity"/>
    <property type="evidence" value="ECO:0007669"/>
    <property type="project" value="UniProtKB-KW"/>
</dbReference>